<dbReference type="Proteomes" id="UP000483820">
    <property type="component" value="Chromosome II"/>
</dbReference>
<dbReference type="EMBL" id="WUAV01000002">
    <property type="protein sequence ID" value="KAF1763706.1"/>
    <property type="molecule type" value="Genomic_DNA"/>
</dbReference>
<organism evidence="4 6">
    <name type="scientific">Caenorhabditis remanei</name>
    <name type="common">Caenorhabditis vulgaris</name>
    <dbReference type="NCBI Taxonomy" id="31234"/>
    <lineage>
        <taxon>Eukaryota</taxon>
        <taxon>Metazoa</taxon>
        <taxon>Ecdysozoa</taxon>
        <taxon>Nematoda</taxon>
        <taxon>Chromadorea</taxon>
        <taxon>Rhabditida</taxon>
        <taxon>Rhabditina</taxon>
        <taxon>Rhabditomorpha</taxon>
        <taxon>Rhabditoidea</taxon>
        <taxon>Rhabditidae</taxon>
        <taxon>Peloderinae</taxon>
        <taxon>Caenorhabditis</taxon>
    </lineage>
</organism>
<dbReference type="AlphaFoldDB" id="A0A6A5HA09"/>
<dbReference type="InterPro" id="IPR036397">
    <property type="entry name" value="RNaseH_sf"/>
</dbReference>
<evidence type="ECO:0000313" key="2">
    <source>
        <dbReference type="EMBL" id="KAF1756332.1"/>
    </source>
</evidence>
<dbReference type="Proteomes" id="UP000483820">
    <property type="component" value="Chromosome IV"/>
</dbReference>
<dbReference type="EMBL" id="WUAV01000001">
    <property type="protein sequence ID" value="KAF1769147.1"/>
    <property type="molecule type" value="Genomic_DNA"/>
</dbReference>
<dbReference type="GO" id="GO:0003676">
    <property type="term" value="F:nucleic acid binding"/>
    <property type="evidence" value="ECO:0007669"/>
    <property type="project" value="InterPro"/>
</dbReference>
<dbReference type="Proteomes" id="UP000483820">
    <property type="component" value="Chromosome III"/>
</dbReference>
<evidence type="ECO:0000313" key="4">
    <source>
        <dbReference type="EMBL" id="KAF1763706.1"/>
    </source>
</evidence>
<proteinExistence type="predicted"/>
<evidence type="ECO:0000313" key="3">
    <source>
        <dbReference type="EMBL" id="KAF1760844.1"/>
    </source>
</evidence>
<accession>A0A6A5HA09</accession>
<comment type="caution">
    <text evidence="4">The sequence shown here is derived from an EMBL/GenBank/DDBJ whole genome shotgun (WGS) entry which is preliminary data.</text>
</comment>
<dbReference type="PANTHER" id="PTHR33939:SF1">
    <property type="entry name" value="DUF4371 DOMAIN-CONTAINING PROTEIN"/>
    <property type="match status" value="1"/>
</dbReference>
<dbReference type="EMBL" id="WUAV01000003">
    <property type="protein sequence ID" value="KAF1760844.1"/>
    <property type="molecule type" value="Genomic_DNA"/>
</dbReference>
<dbReference type="Gene3D" id="3.30.420.10">
    <property type="entry name" value="Ribonuclease H-like superfamily/Ribonuclease H"/>
    <property type="match status" value="1"/>
</dbReference>
<evidence type="ECO:0000313" key="5">
    <source>
        <dbReference type="EMBL" id="KAF1769147.1"/>
    </source>
</evidence>
<dbReference type="Proteomes" id="UP000483820">
    <property type="component" value="Chromosome I"/>
</dbReference>
<dbReference type="CTD" id="78773208"/>
<evidence type="ECO:0000256" key="1">
    <source>
        <dbReference type="SAM" id="MobiDB-lite"/>
    </source>
</evidence>
<dbReference type="PANTHER" id="PTHR33939">
    <property type="entry name" value="PROTEIN CBG22215"/>
    <property type="match status" value="1"/>
</dbReference>
<sequence>MDSSTSTPRLVRVSLRSVPSPGSRVAGAVVPNPMQFKFIPKQFQNKQTQVTPHKLDNFMCLKMTQTDFEYESVETCDTANVDNQTSSEIAVSTAHDYFQRKMEEVHTRIGKTIASLKVEDFSKITTNKILANSGEEIVSHLSTMIKMINEKLGTDSVYTMFHAVNQATASFSGFHRSTVSRYCKGLPIPARRRRIQEMGKRERSRKIASRLTLYERSKIVKEVHNYWERKEKVTAERIWKWAKSSIQYRFGLSYFRVLLSGLGFCFKKLGRMSVLQERPNIIAARKQYLSRKETLNKENAFFAAFDETWAHDGMSARSGWQHQNGTMYRRAEMADIGAPVSGPEKPKEKGKRGIVLAVLTEMGTIPESVEFRVSGQNVDEQYEDYHRDMNSTACEEYMHRVIPLLAAAAAPTGRKPVLIMDNAPYHNKTREKVYPKYYMKNLCRLFQPPTSLTLKADLKKWLTAHGVPFPAKTLRPQLYKLSKEYVAKNGGKEAFTVYELDAWAEEVWGVEILRLPPYHCMWNPIEFLWSQTKQNIRNMGNRDDKVPIVESRTIGFLRSFKAKDAKALFDKCRKDEDETRAMMLEKETMLEDTDFSLLYETDEQGRLVNIRIDDSEDEDAYSDDEISAEVFEEHELSDIDEDIDEDIDDEIDNDIDGDDSLE</sequence>
<dbReference type="KEGG" id="crq:GCK72_000961"/>
<feature type="compositionally biased region" description="Acidic residues" evidence="1">
    <location>
        <begin position="638"/>
        <end position="662"/>
    </location>
</feature>
<dbReference type="GeneID" id="78773208"/>
<evidence type="ECO:0008006" key="7">
    <source>
        <dbReference type="Google" id="ProtNLM"/>
    </source>
</evidence>
<dbReference type="RefSeq" id="XP_053591418.1">
    <property type="nucleotide sequence ID" value="XM_053722773.1"/>
</dbReference>
<gene>
    <name evidence="5" type="ORF">GCK72_000961</name>
    <name evidence="4" type="ORF">GCK72_003651</name>
    <name evidence="3" type="ORF">GCK72_009094</name>
    <name evidence="2" type="ORF">GCK72_012785</name>
</gene>
<name>A0A6A5HA09_CAERE</name>
<dbReference type="EMBL" id="WUAV01000004">
    <property type="protein sequence ID" value="KAF1756332.1"/>
    <property type="molecule type" value="Genomic_DNA"/>
</dbReference>
<reference evidence="4 6" key="1">
    <citation type="submission" date="2019-12" db="EMBL/GenBank/DDBJ databases">
        <title>Chromosome-level assembly of the Caenorhabditis remanei genome.</title>
        <authorList>
            <person name="Teterina A.A."/>
            <person name="Willis J.H."/>
            <person name="Phillips P.C."/>
        </authorList>
    </citation>
    <scope>NUCLEOTIDE SEQUENCE [LARGE SCALE GENOMIC DNA]</scope>
    <source>
        <strain evidence="4 6">PX506</strain>
        <tissue evidence="4">Whole organism</tissue>
    </source>
</reference>
<feature type="region of interest" description="Disordered" evidence="1">
    <location>
        <begin position="628"/>
        <end position="662"/>
    </location>
</feature>
<evidence type="ECO:0000313" key="6">
    <source>
        <dbReference type="Proteomes" id="UP000483820"/>
    </source>
</evidence>
<protein>
    <recommendedName>
        <fullName evidence="7">Tc1-like transposase DDE domain-containing protein</fullName>
    </recommendedName>
</protein>